<dbReference type="AlphaFoldDB" id="J4GSK1"/>
<dbReference type="OrthoDB" id="5983572at2759"/>
<feature type="transmembrane region" description="Helical" evidence="3">
    <location>
        <begin position="105"/>
        <end position="127"/>
    </location>
</feature>
<keyword evidence="6" id="KW-1185">Reference proteome</keyword>
<reference evidence="5 6" key="1">
    <citation type="journal article" date="2012" name="Appl. Environ. Microbiol.">
        <title>Short-read sequencing for genomic analysis of the brown rot fungus Fibroporia radiculosa.</title>
        <authorList>
            <person name="Tang J.D."/>
            <person name="Perkins A.D."/>
            <person name="Sonstegard T.S."/>
            <person name="Schroeder S.G."/>
            <person name="Burgess S.C."/>
            <person name="Diehl S.V."/>
        </authorList>
    </citation>
    <scope>NUCLEOTIDE SEQUENCE [LARGE SCALE GENOMIC DNA]</scope>
    <source>
        <strain evidence="5 6">TFFH 294</strain>
    </source>
</reference>
<evidence type="ECO:0000313" key="5">
    <source>
        <dbReference type="EMBL" id="CCM04175.1"/>
    </source>
</evidence>
<dbReference type="InParanoid" id="J4GSK1"/>
<dbReference type="STRING" id="599839.J4GSK1"/>
<organism evidence="5 6">
    <name type="scientific">Fibroporia radiculosa</name>
    <dbReference type="NCBI Taxonomy" id="599839"/>
    <lineage>
        <taxon>Eukaryota</taxon>
        <taxon>Fungi</taxon>
        <taxon>Dikarya</taxon>
        <taxon>Basidiomycota</taxon>
        <taxon>Agaricomycotina</taxon>
        <taxon>Agaricomycetes</taxon>
        <taxon>Polyporales</taxon>
        <taxon>Fibroporiaceae</taxon>
        <taxon>Fibroporia</taxon>
    </lineage>
</organism>
<dbReference type="EMBL" id="HE797144">
    <property type="protein sequence ID" value="CCM04175.1"/>
    <property type="molecule type" value="Genomic_DNA"/>
</dbReference>
<protein>
    <recommendedName>
        <fullName evidence="4">SH3 domain-containing protein</fullName>
    </recommendedName>
</protein>
<feature type="domain" description="SH3" evidence="4">
    <location>
        <begin position="181"/>
        <end position="243"/>
    </location>
</feature>
<dbReference type="Gene3D" id="2.30.30.40">
    <property type="entry name" value="SH3 Domains"/>
    <property type="match status" value="1"/>
</dbReference>
<evidence type="ECO:0000256" key="2">
    <source>
        <dbReference type="PROSITE-ProRule" id="PRU00192"/>
    </source>
</evidence>
<feature type="transmembrane region" description="Helical" evidence="3">
    <location>
        <begin position="43"/>
        <end position="67"/>
    </location>
</feature>
<keyword evidence="1 2" id="KW-0728">SH3 domain</keyword>
<evidence type="ECO:0000313" key="6">
    <source>
        <dbReference type="Proteomes" id="UP000006352"/>
    </source>
</evidence>
<dbReference type="SMART" id="SM00326">
    <property type="entry name" value="SH3"/>
    <property type="match status" value="1"/>
</dbReference>
<feature type="transmembrane region" description="Helical" evidence="3">
    <location>
        <begin position="79"/>
        <end position="99"/>
    </location>
</feature>
<gene>
    <name evidence="5" type="ORF">FIBRA_06337</name>
</gene>
<dbReference type="GeneID" id="24099086"/>
<dbReference type="RefSeq" id="XP_012183458.1">
    <property type="nucleotide sequence ID" value="XM_012328068.1"/>
</dbReference>
<feature type="transmembrane region" description="Helical" evidence="3">
    <location>
        <begin position="12"/>
        <end position="37"/>
    </location>
</feature>
<dbReference type="InterPro" id="IPR001452">
    <property type="entry name" value="SH3_domain"/>
</dbReference>
<dbReference type="PRINTS" id="PR00452">
    <property type="entry name" value="SH3DOMAIN"/>
</dbReference>
<evidence type="ECO:0000259" key="4">
    <source>
        <dbReference type="PROSITE" id="PS50002"/>
    </source>
</evidence>
<sequence length="246" mass="26412">MVSRQLDFAPILTNYVFSFTAILAVIGWFVAFVAQAISTRELGYSAVGVLWVAIFFQLFLAASVLYTLASDTTAIHRHLISVFGVVAIAFAVIGINNGIFSGHVWLGTMGAGWLINVVVDILWVLYFSSAENSFVRHAFDSMGTVDLPPTSPRLKPEAVVVTTPELNLAGIGAGGGVSASYRALRMKAMFGYDADPNSVPPELSFAVGEILEIVNTHGDWWRARNLNGDEGIVPSNFLVPSVAADS</sequence>
<dbReference type="InterPro" id="IPR036028">
    <property type="entry name" value="SH3-like_dom_sf"/>
</dbReference>
<dbReference type="SUPFAM" id="SSF50044">
    <property type="entry name" value="SH3-domain"/>
    <property type="match status" value="1"/>
</dbReference>
<evidence type="ECO:0000256" key="1">
    <source>
        <dbReference type="ARBA" id="ARBA00022443"/>
    </source>
</evidence>
<dbReference type="Pfam" id="PF00018">
    <property type="entry name" value="SH3_1"/>
    <property type="match status" value="1"/>
</dbReference>
<dbReference type="PROSITE" id="PS50002">
    <property type="entry name" value="SH3"/>
    <property type="match status" value="1"/>
</dbReference>
<keyword evidence="3" id="KW-1133">Transmembrane helix</keyword>
<proteinExistence type="predicted"/>
<name>J4GSK1_9APHY</name>
<keyword evidence="3" id="KW-0472">Membrane</keyword>
<keyword evidence="3" id="KW-0812">Transmembrane</keyword>
<dbReference type="Proteomes" id="UP000006352">
    <property type="component" value="Unassembled WGS sequence"/>
</dbReference>
<evidence type="ECO:0000256" key="3">
    <source>
        <dbReference type="SAM" id="Phobius"/>
    </source>
</evidence>
<accession>J4GSK1</accession>
<dbReference type="HOGENOM" id="CLU_043316_1_0_1"/>